<name>R9A498_9LEPT</name>
<proteinExistence type="predicted"/>
<evidence type="ECO:0000313" key="2">
    <source>
        <dbReference type="Proteomes" id="UP000013984"/>
    </source>
</evidence>
<reference evidence="1" key="1">
    <citation type="submission" date="2013-04" db="EMBL/GenBank/DDBJ databases">
        <authorList>
            <person name="Harkins D.M."/>
            <person name="Durkin A.S."/>
            <person name="Brinkac L.M."/>
            <person name="Haft D.H."/>
            <person name="Selengut J.D."/>
            <person name="Sanka R."/>
            <person name="DePew J."/>
            <person name="Purushe J."/>
            <person name="Galloway R.L."/>
            <person name="Vinetz J.M."/>
            <person name="Sutton G.G."/>
            <person name="Nierman W.C."/>
            <person name="Fouts D.E."/>
        </authorList>
    </citation>
    <scope>NUCLEOTIDE SEQUENCE [LARGE SCALE GENOMIC DNA]</scope>
    <source>
        <strain evidence="1">CDC</strain>
    </source>
</reference>
<gene>
    <name evidence="1" type="ORF">LEP1GSC195_1766</name>
</gene>
<dbReference type="Proteomes" id="UP000013984">
    <property type="component" value="Unassembled WGS sequence"/>
</dbReference>
<organism evidence="1 2">
    <name type="scientific">Leptospira wolbachii serovar Codice str. CDC</name>
    <dbReference type="NCBI Taxonomy" id="1218599"/>
    <lineage>
        <taxon>Bacteria</taxon>
        <taxon>Pseudomonadati</taxon>
        <taxon>Spirochaetota</taxon>
        <taxon>Spirochaetia</taxon>
        <taxon>Leptospirales</taxon>
        <taxon>Leptospiraceae</taxon>
        <taxon>Leptospira</taxon>
    </lineage>
</organism>
<keyword evidence="2" id="KW-1185">Reference proteome</keyword>
<dbReference type="AlphaFoldDB" id="R9A498"/>
<dbReference type="EMBL" id="AOGZ02000014">
    <property type="protein sequence ID" value="EOQ96814.1"/>
    <property type="molecule type" value="Genomic_DNA"/>
</dbReference>
<protein>
    <submittedName>
        <fullName evidence="1">Uncharacterized protein</fullName>
    </submittedName>
</protein>
<comment type="caution">
    <text evidence="1">The sequence shown here is derived from an EMBL/GenBank/DDBJ whole genome shotgun (WGS) entry which is preliminary data.</text>
</comment>
<dbReference type="STRING" id="1218599.LEP1GSC195_1766"/>
<accession>R9A498</accession>
<sequence length="40" mass="4290">MKLVDKCGFRVVGAPIHFLPEQLGDAITLESIIYGAASND</sequence>
<evidence type="ECO:0000313" key="1">
    <source>
        <dbReference type="EMBL" id="EOQ96814.1"/>
    </source>
</evidence>